<accession>N0B1K7</accession>
<feature type="transmembrane region" description="Helical" evidence="9">
    <location>
        <begin position="525"/>
        <end position="548"/>
    </location>
</feature>
<dbReference type="PANTHER" id="PTHR30347:SF1">
    <property type="entry name" value="MECHANOSENSITIVE CHANNEL MSCK"/>
    <property type="match status" value="1"/>
</dbReference>
<reference evidence="13 14" key="1">
    <citation type="journal article" date="2013" name="Genome Announc.">
        <title>Genome sequences for three denitrifying bacterial strains isolated from a uranium- and nitrate-contaminated subsurface environment.</title>
        <authorList>
            <person name="Venkatramanan R."/>
            <person name="Prakash O."/>
            <person name="Woyke T."/>
            <person name="Chain P."/>
            <person name="Goodwin L.A."/>
            <person name="Watson D."/>
            <person name="Brooks S."/>
            <person name="Kostka J.E."/>
            <person name="Green S.J."/>
        </authorList>
    </citation>
    <scope>NUCLEOTIDE SEQUENCE [LARGE SCALE GENOMIC DNA]</scope>
    <source>
        <strain evidence="13 14">1NES1</strain>
    </source>
</reference>
<feature type="transmembrane region" description="Helical" evidence="9">
    <location>
        <begin position="283"/>
        <end position="306"/>
    </location>
</feature>
<organism evidence="13 14">
    <name type="scientific">Hyphomicrobium denitrificans 1NES1</name>
    <dbReference type="NCBI Taxonomy" id="670307"/>
    <lineage>
        <taxon>Bacteria</taxon>
        <taxon>Pseudomonadati</taxon>
        <taxon>Pseudomonadota</taxon>
        <taxon>Alphaproteobacteria</taxon>
        <taxon>Hyphomicrobiales</taxon>
        <taxon>Hyphomicrobiaceae</taxon>
        <taxon>Hyphomicrobium</taxon>
    </lineage>
</organism>
<dbReference type="InterPro" id="IPR023408">
    <property type="entry name" value="MscS_beta-dom_sf"/>
</dbReference>
<feature type="coiled-coil region" evidence="7">
    <location>
        <begin position="4"/>
        <end position="31"/>
    </location>
</feature>
<feature type="transmembrane region" description="Helical" evidence="9">
    <location>
        <begin position="160"/>
        <end position="181"/>
    </location>
</feature>
<dbReference type="STRING" id="670307.HYPDE_28448"/>
<keyword evidence="6 9" id="KW-0472">Membrane</keyword>
<feature type="transmembrane region" description="Helical" evidence="9">
    <location>
        <begin position="352"/>
        <end position="374"/>
    </location>
</feature>
<dbReference type="EMBL" id="CP005587">
    <property type="protein sequence ID" value="AGK57369.1"/>
    <property type="molecule type" value="Genomic_DNA"/>
</dbReference>
<evidence type="ECO:0000259" key="10">
    <source>
        <dbReference type="Pfam" id="PF00924"/>
    </source>
</evidence>
<comment type="similarity">
    <text evidence="2">Belongs to the MscS (TC 1.A.23) family.</text>
</comment>
<dbReference type="GO" id="GO:0008381">
    <property type="term" value="F:mechanosensitive monoatomic ion channel activity"/>
    <property type="evidence" value="ECO:0007669"/>
    <property type="project" value="UniProtKB-ARBA"/>
</dbReference>
<dbReference type="InterPro" id="IPR006685">
    <property type="entry name" value="MscS_channel_2nd"/>
</dbReference>
<dbReference type="InterPro" id="IPR011014">
    <property type="entry name" value="MscS_channel_TM-2"/>
</dbReference>
<dbReference type="SUPFAM" id="SSF82861">
    <property type="entry name" value="Mechanosensitive channel protein MscS (YggB), transmembrane region"/>
    <property type="match status" value="1"/>
</dbReference>
<feature type="transmembrane region" description="Helical" evidence="9">
    <location>
        <begin position="241"/>
        <end position="262"/>
    </location>
</feature>
<keyword evidence="3" id="KW-1003">Cell membrane</keyword>
<dbReference type="eggNOG" id="COG3264">
    <property type="taxonomic scope" value="Bacteria"/>
</dbReference>
<evidence type="ECO:0000256" key="5">
    <source>
        <dbReference type="ARBA" id="ARBA00022989"/>
    </source>
</evidence>
<dbReference type="GO" id="GO:0005886">
    <property type="term" value="C:plasma membrane"/>
    <property type="evidence" value="ECO:0007669"/>
    <property type="project" value="UniProtKB-SubCell"/>
</dbReference>
<evidence type="ECO:0000256" key="2">
    <source>
        <dbReference type="ARBA" id="ARBA00008017"/>
    </source>
</evidence>
<dbReference type="InterPro" id="IPR052702">
    <property type="entry name" value="MscS-like_channel"/>
</dbReference>
<feature type="region of interest" description="Disordered" evidence="8">
    <location>
        <begin position="33"/>
        <end position="64"/>
    </location>
</feature>
<evidence type="ECO:0000256" key="9">
    <source>
        <dbReference type="SAM" id="Phobius"/>
    </source>
</evidence>
<keyword evidence="14" id="KW-1185">Reference proteome</keyword>
<feature type="domain" description="Mechanosensitive ion channel MscS" evidence="10">
    <location>
        <begin position="571"/>
        <end position="637"/>
    </location>
</feature>
<dbReference type="Pfam" id="PF00924">
    <property type="entry name" value="MS_channel_2nd"/>
    <property type="match status" value="1"/>
</dbReference>
<feature type="transmembrane region" description="Helical" evidence="9">
    <location>
        <begin position="479"/>
        <end position="504"/>
    </location>
</feature>
<name>N0B1K7_9HYPH</name>
<feature type="domain" description="DUF3772" evidence="11">
    <location>
        <begin position="95"/>
        <end position="144"/>
    </location>
</feature>
<dbReference type="PANTHER" id="PTHR30347">
    <property type="entry name" value="POTASSIUM CHANNEL RELATED"/>
    <property type="match status" value="1"/>
</dbReference>
<keyword evidence="5 9" id="KW-1133">Transmembrane helix</keyword>
<protein>
    <submittedName>
        <fullName evidence="13">Mechanosensitive ion channel MscS</fullName>
    </submittedName>
</protein>
<dbReference type="SUPFAM" id="SSF50182">
    <property type="entry name" value="Sm-like ribonucleoproteins"/>
    <property type="match status" value="1"/>
</dbReference>
<feature type="transmembrane region" description="Helical" evidence="9">
    <location>
        <begin position="202"/>
        <end position="221"/>
    </location>
</feature>
<feature type="compositionally biased region" description="Basic and acidic residues" evidence="8">
    <location>
        <begin position="37"/>
        <end position="50"/>
    </location>
</feature>
<feature type="transmembrane region" description="Helical" evidence="9">
    <location>
        <begin position="554"/>
        <end position="583"/>
    </location>
</feature>
<dbReference type="Pfam" id="PF21082">
    <property type="entry name" value="MS_channel_3rd"/>
    <property type="match status" value="1"/>
</dbReference>
<evidence type="ECO:0000313" key="13">
    <source>
        <dbReference type="EMBL" id="AGK57369.1"/>
    </source>
</evidence>
<dbReference type="InterPro" id="IPR049278">
    <property type="entry name" value="MS_channel_C"/>
</dbReference>
<evidence type="ECO:0000256" key="3">
    <source>
        <dbReference type="ARBA" id="ARBA00022475"/>
    </source>
</evidence>
<dbReference type="SUPFAM" id="SSF82689">
    <property type="entry name" value="Mechanosensitive channel protein MscS (YggB), C-terminal domain"/>
    <property type="match status" value="1"/>
</dbReference>
<evidence type="ECO:0000313" key="14">
    <source>
        <dbReference type="Proteomes" id="UP000005952"/>
    </source>
</evidence>
<evidence type="ECO:0000256" key="6">
    <source>
        <dbReference type="ARBA" id="ARBA00023136"/>
    </source>
</evidence>
<dbReference type="InterPro" id="IPR022249">
    <property type="entry name" value="DUF3772"/>
</dbReference>
<evidence type="ECO:0000259" key="12">
    <source>
        <dbReference type="Pfam" id="PF21082"/>
    </source>
</evidence>
<comment type="subcellular location">
    <subcellularLocation>
        <location evidence="1">Cell membrane</location>
        <topology evidence="1">Multi-pass membrane protein</topology>
    </subcellularLocation>
</comment>
<evidence type="ECO:0000256" key="8">
    <source>
        <dbReference type="SAM" id="MobiDB-lite"/>
    </source>
</evidence>
<dbReference type="Gene3D" id="3.30.70.100">
    <property type="match status" value="1"/>
</dbReference>
<evidence type="ECO:0000259" key="11">
    <source>
        <dbReference type="Pfam" id="PF12607"/>
    </source>
</evidence>
<dbReference type="KEGG" id="hdt:HYPDE_28448"/>
<gene>
    <name evidence="13" type="ORF">HYPDE_28448</name>
</gene>
<dbReference type="AlphaFoldDB" id="N0B1K7"/>
<dbReference type="HOGENOM" id="CLU_011796_2_0_5"/>
<dbReference type="InterPro" id="IPR011066">
    <property type="entry name" value="MscS_channel_C_sf"/>
</dbReference>
<keyword evidence="7" id="KW-0175">Coiled coil</keyword>
<sequence length="741" mass="80598">MDGAEKALARISAANDSLADLRDQIDNVIAKATRTADAVRPRREEIERQLSKLGPPPAKDAPAESATVVAERERLASQSAELDQATKTLRVTWWRARQAIDKITNLRLSLFVKSLTQRISSPLFPQFWTDLSRAAPSVEWRLKYNANDWISSVNNQKTNVAMLLAAVVGLYLFLKGLALAITRYRPNQNATPPTFFERAASASWIAPVRAIPGVAAAFLLFGGLDYLGLLYDPTAAPVGAALLNSTLIYFGVSALITAVFAPSQPERRLVLLSSRSARRISRLMKLLALIYCVDLFLSAFAQVFYFPLSLSVVQSLGTSLAFAFVLIGLLLTPFEASEAGGGLKPVSRHRPLWLKLPLWVAALAIIGCCLVGYVALGRFLAQQLVMTGVVGLVATLLYLAIRAFTRGNTTSRSHISVLLEERMGFDETRRKQLGWLTESVLTLGVVLAAIPVLMLQWGFSGPDIRDWSKRLLFGFEIGQFRISLVRILIGIAIFVAFVFITRLVQRRLRDNILVAPRMDPGIANSIDTAVGYAGTGLGAIAAISYAGFDITNLAIVAGALSVGIGFGLQSIVNNFVSGLILLIERPIKVGDLVVVGGEQGVVKRISVRSTEIETSDRASLIVPNSELVTGRVLNWTHRNALGRIVMKFSSGPDTDPRRVLAVLSECANRHPNVLREPAPVAVFEGYSPTTTDFSLRVLLPDITHSLKVQSDLRVAIYEALRRAHIGGSEDFAAHPAVSEAS</sequence>
<feature type="transmembrane region" description="Helical" evidence="9">
    <location>
        <begin position="439"/>
        <end position="459"/>
    </location>
</feature>
<feature type="domain" description="Mechanosensitive ion channel MscS C-terminal" evidence="12">
    <location>
        <begin position="645"/>
        <end position="725"/>
    </location>
</feature>
<dbReference type="Proteomes" id="UP000005952">
    <property type="component" value="Chromosome"/>
</dbReference>
<proteinExistence type="inferred from homology"/>
<feature type="transmembrane region" description="Helical" evidence="9">
    <location>
        <begin position="312"/>
        <end position="331"/>
    </location>
</feature>
<evidence type="ECO:0000256" key="1">
    <source>
        <dbReference type="ARBA" id="ARBA00004651"/>
    </source>
</evidence>
<feature type="transmembrane region" description="Helical" evidence="9">
    <location>
        <begin position="380"/>
        <end position="401"/>
    </location>
</feature>
<dbReference type="Pfam" id="PF12607">
    <property type="entry name" value="DUF3772"/>
    <property type="match status" value="1"/>
</dbReference>
<dbReference type="InterPro" id="IPR010920">
    <property type="entry name" value="LSM_dom_sf"/>
</dbReference>
<keyword evidence="4 9" id="KW-0812">Transmembrane</keyword>
<dbReference type="Gene3D" id="2.30.30.60">
    <property type="match status" value="1"/>
</dbReference>
<dbReference type="Gene3D" id="1.10.287.1260">
    <property type="match status" value="1"/>
</dbReference>
<evidence type="ECO:0000256" key="7">
    <source>
        <dbReference type="SAM" id="Coils"/>
    </source>
</evidence>
<evidence type="ECO:0000256" key="4">
    <source>
        <dbReference type="ARBA" id="ARBA00022692"/>
    </source>
</evidence>